<name>A0A8S9R3P8_BRACR</name>
<reference evidence="2" key="1">
    <citation type="submission" date="2019-12" db="EMBL/GenBank/DDBJ databases">
        <title>Genome sequencing and annotation of Brassica cretica.</title>
        <authorList>
            <person name="Studholme D.J."/>
            <person name="Sarris P."/>
        </authorList>
    </citation>
    <scope>NUCLEOTIDE SEQUENCE</scope>
    <source>
        <strain evidence="2">PFS-109/04</strain>
        <tissue evidence="2">Leaf</tissue>
    </source>
</reference>
<gene>
    <name evidence="2" type="ORF">F2Q69_00013478</name>
</gene>
<feature type="compositionally biased region" description="Basic and acidic residues" evidence="1">
    <location>
        <begin position="414"/>
        <end position="423"/>
    </location>
</feature>
<proteinExistence type="predicted"/>
<dbReference type="Proteomes" id="UP000712600">
    <property type="component" value="Unassembled WGS sequence"/>
</dbReference>
<dbReference type="AlphaFoldDB" id="A0A8S9R3P8"/>
<feature type="compositionally biased region" description="Polar residues" evidence="1">
    <location>
        <begin position="172"/>
        <end position="184"/>
    </location>
</feature>
<feature type="region of interest" description="Disordered" evidence="1">
    <location>
        <begin position="22"/>
        <end position="52"/>
    </location>
</feature>
<accession>A0A8S9R3P8</accession>
<protein>
    <submittedName>
        <fullName evidence="2">Uncharacterized protein</fullName>
    </submittedName>
</protein>
<feature type="compositionally biased region" description="Acidic residues" evidence="1">
    <location>
        <begin position="160"/>
        <end position="169"/>
    </location>
</feature>
<feature type="region of interest" description="Disordered" evidence="1">
    <location>
        <begin position="377"/>
        <end position="441"/>
    </location>
</feature>
<sequence>MENIELGRASIDEDVMISNDVETEESTDTELPASIDTELPTSIDTAQPKAGKSSLTELINEEVVQTEPIGQLSNETSQTKQGTEIPVKINPTLIKGEEIKLPMQDYLDPGRTYSNRSAIKIPGDDIKKSRFNADYYCMTLRMENIELGQASIDEDAILSSDVETEESTDTELPTSIDTAQPETGKSSLTELINENQVVQNEPIGKLSNETSQTKKGTEIPVEVNPTLIKGEEIKLPLQDYLDPGRTYSSRSTIKIPGDNTKKSKFNADYYCMNQHRSDIAHIENDPLSDVKNQLEEETSYLDPYPCLTLIVSPKPMTLLWNHTMERKSSISDNHLLATVKQKSQVAEIAIAIKRETGRLPGRTDLNPRRQVSAVMLRSGKHLATNTKSNTEIGKSANTDETGKSDSQPILLDEPDPKPSRENGKSTAENMEMTVDLEVEDNSEIEAEIDRLRLRATDGCKYQGCQHRRR</sequence>
<evidence type="ECO:0000313" key="2">
    <source>
        <dbReference type="EMBL" id="KAF3559583.1"/>
    </source>
</evidence>
<comment type="caution">
    <text evidence="2">The sequence shown here is derived from an EMBL/GenBank/DDBJ whole genome shotgun (WGS) entry which is preliminary data.</text>
</comment>
<feature type="region of interest" description="Disordered" evidence="1">
    <location>
        <begin position="199"/>
        <end position="218"/>
    </location>
</feature>
<feature type="region of interest" description="Disordered" evidence="1">
    <location>
        <begin position="160"/>
        <end position="184"/>
    </location>
</feature>
<organism evidence="2 3">
    <name type="scientific">Brassica cretica</name>
    <name type="common">Mustard</name>
    <dbReference type="NCBI Taxonomy" id="69181"/>
    <lineage>
        <taxon>Eukaryota</taxon>
        <taxon>Viridiplantae</taxon>
        <taxon>Streptophyta</taxon>
        <taxon>Embryophyta</taxon>
        <taxon>Tracheophyta</taxon>
        <taxon>Spermatophyta</taxon>
        <taxon>Magnoliopsida</taxon>
        <taxon>eudicotyledons</taxon>
        <taxon>Gunneridae</taxon>
        <taxon>Pentapetalae</taxon>
        <taxon>rosids</taxon>
        <taxon>malvids</taxon>
        <taxon>Brassicales</taxon>
        <taxon>Brassicaceae</taxon>
        <taxon>Brassiceae</taxon>
        <taxon>Brassica</taxon>
    </lineage>
</organism>
<feature type="compositionally biased region" description="Polar residues" evidence="1">
    <location>
        <begin position="383"/>
        <end position="407"/>
    </location>
</feature>
<dbReference type="EMBL" id="QGKX02000996">
    <property type="protein sequence ID" value="KAF3559583.1"/>
    <property type="molecule type" value="Genomic_DNA"/>
</dbReference>
<evidence type="ECO:0000313" key="3">
    <source>
        <dbReference type="Proteomes" id="UP000712600"/>
    </source>
</evidence>
<evidence type="ECO:0000256" key="1">
    <source>
        <dbReference type="SAM" id="MobiDB-lite"/>
    </source>
</evidence>